<dbReference type="AlphaFoldDB" id="A0AAV5BMG4"/>
<proteinExistence type="inferred from homology"/>
<dbReference type="GO" id="GO:0005471">
    <property type="term" value="F:ATP:ADP antiporter activity"/>
    <property type="evidence" value="ECO:0007669"/>
    <property type="project" value="UniProtKB-UniRule"/>
</dbReference>
<dbReference type="InterPro" id="IPR018108">
    <property type="entry name" value="MCP_transmembrane"/>
</dbReference>
<evidence type="ECO:0000256" key="14">
    <source>
        <dbReference type="ARBA" id="ARBA00045250"/>
    </source>
</evidence>
<feature type="repeat" description="Solcar" evidence="15">
    <location>
        <begin position="107"/>
        <end position="166"/>
    </location>
</feature>
<dbReference type="SUPFAM" id="SSF103506">
    <property type="entry name" value="Mitochondrial carrier"/>
    <property type="match status" value="1"/>
</dbReference>
<reference evidence="18" key="2">
    <citation type="submission" date="2021-12" db="EMBL/GenBank/DDBJ databases">
        <title>Resequencing data analysis of finger millet.</title>
        <authorList>
            <person name="Hatakeyama M."/>
            <person name="Aluri S."/>
            <person name="Balachadran M.T."/>
            <person name="Sivarajan S.R."/>
            <person name="Poveda L."/>
            <person name="Shimizu-Inatsugi R."/>
            <person name="Schlapbach R."/>
            <person name="Sreeman S.M."/>
            <person name="Shimizu K.K."/>
        </authorList>
    </citation>
    <scope>NUCLEOTIDE SEQUENCE</scope>
</reference>
<evidence type="ECO:0000256" key="3">
    <source>
        <dbReference type="ARBA" id="ARBA00011245"/>
    </source>
</evidence>
<evidence type="ECO:0000256" key="7">
    <source>
        <dbReference type="ARBA" id="ARBA00022737"/>
    </source>
</evidence>
<dbReference type="PROSITE" id="PS50920">
    <property type="entry name" value="SOLCAR"/>
    <property type="match status" value="1"/>
</dbReference>
<dbReference type="Pfam" id="PF00153">
    <property type="entry name" value="Mito_carr"/>
    <property type="match status" value="1"/>
</dbReference>
<evidence type="ECO:0000256" key="9">
    <source>
        <dbReference type="ARBA" id="ARBA00022946"/>
    </source>
</evidence>
<evidence type="ECO:0000256" key="11">
    <source>
        <dbReference type="ARBA" id="ARBA00023128"/>
    </source>
</evidence>
<evidence type="ECO:0000256" key="13">
    <source>
        <dbReference type="ARBA" id="ARBA00024143"/>
    </source>
</evidence>
<evidence type="ECO:0000256" key="12">
    <source>
        <dbReference type="ARBA" id="ARBA00023136"/>
    </source>
</evidence>
<evidence type="ECO:0000256" key="10">
    <source>
        <dbReference type="ARBA" id="ARBA00022989"/>
    </source>
</evidence>
<evidence type="ECO:0000256" key="5">
    <source>
        <dbReference type="ARBA" id="ARBA00022449"/>
    </source>
</evidence>
<dbReference type="GO" id="GO:0140021">
    <property type="term" value="P:mitochondrial ADP transmembrane transport"/>
    <property type="evidence" value="ECO:0007669"/>
    <property type="project" value="InterPro"/>
</dbReference>
<dbReference type="GO" id="GO:0005743">
    <property type="term" value="C:mitochondrial inner membrane"/>
    <property type="evidence" value="ECO:0007669"/>
    <property type="project" value="UniProtKB-SubCell"/>
</dbReference>
<dbReference type="PANTHER" id="PTHR45635">
    <property type="entry name" value="ADP,ATP CARRIER PROTEIN 1-RELATED-RELATED"/>
    <property type="match status" value="1"/>
</dbReference>
<reference evidence="18" key="1">
    <citation type="journal article" date="2018" name="DNA Res.">
        <title>Multiple hybrid de novo genome assembly of finger millet, an orphan allotetraploid crop.</title>
        <authorList>
            <person name="Hatakeyama M."/>
            <person name="Aluri S."/>
            <person name="Balachadran M.T."/>
            <person name="Sivarajan S.R."/>
            <person name="Patrignani A."/>
            <person name="Gruter S."/>
            <person name="Poveda L."/>
            <person name="Shimizu-Inatsugi R."/>
            <person name="Baeten J."/>
            <person name="Francoijs K.J."/>
            <person name="Nataraja K.N."/>
            <person name="Reddy Y.A.N."/>
            <person name="Phadnis S."/>
            <person name="Ravikumar R.L."/>
            <person name="Schlapbach R."/>
            <person name="Sreeman S.M."/>
            <person name="Shimizu K.K."/>
        </authorList>
    </citation>
    <scope>NUCLEOTIDE SEQUENCE</scope>
</reference>
<dbReference type="Proteomes" id="UP001054889">
    <property type="component" value="Unassembled WGS sequence"/>
</dbReference>
<keyword evidence="5" id="KW-0050">Antiport</keyword>
<evidence type="ECO:0000256" key="8">
    <source>
        <dbReference type="ARBA" id="ARBA00022792"/>
    </source>
</evidence>
<gene>
    <name evidence="18" type="primary">ga02531</name>
    <name evidence="18" type="ORF">PR202_ga02531</name>
</gene>
<keyword evidence="19" id="KW-1185">Reference proteome</keyword>
<comment type="caution">
    <text evidence="18">The sequence shown here is derived from an EMBL/GenBank/DDBJ whole genome shotgun (WGS) entry which is preliminary data.</text>
</comment>
<keyword evidence="10" id="KW-1133">Transmembrane helix</keyword>
<keyword evidence="4 16" id="KW-0813">Transport</keyword>
<evidence type="ECO:0000313" key="19">
    <source>
        <dbReference type="Proteomes" id="UP001054889"/>
    </source>
</evidence>
<evidence type="ECO:0000313" key="18">
    <source>
        <dbReference type="EMBL" id="GJM86652.1"/>
    </source>
</evidence>
<comment type="subcellular location">
    <subcellularLocation>
        <location evidence="17">Membrane</location>
        <topology evidence="17">Multi-pass membrane protein</topology>
    </subcellularLocation>
    <subcellularLocation>
        <location evidence="1">Mitochondrion inner membrane</location>
        <topology evidence="1">Multi-pass membrane protein</topology>
    </subcellularLocation>
</comment>
<dbReference type="GO" id="GO:1990544">
    <property type="term" value="P:mitochondrial ATP transmembrane transport"/>
    <property type="evidence" value="ECO:0007669"/>
    <property type="project" value="InterPro"/>
</dbReference>
<keyword evidence="11" id="KW-0496">Mitochondrion</keyword>
<keyword evidence="9" id="KW-0809">Transit peptide</keyword>
<protein>
    <recommendedName>
        <fullName evidence="17">ADP/ATP translocase</fullName>
    </recommendedName>
    <alternativeName>
        <fullName evidence="17">ADP,ATP carrier protein</fullName>
    </alternativeName>
</protein>
<evidence type="ECO:0000256" key="2">
    <source>
        <dbReference type="ARBA" id="ARBA00006375"/>
    </source>
</evidence>
<evidence type="ECO:0000256" key="4">
    <source>
        <dbReference type="ARBA" id="ARBA00022448"/>
    </source>
</evidence>
<sequence>MDGGDSIREATILSCNSFEVVMADQANQPTVLQKLGGQFHLSSTISDGVRARNICPSTSSYERRFATRSYMTQSLYGSSMAVSGGINVPMVSSSPLFANAPAEKGGKNFMIDFLMGGVSAAVSKTAAAPIERVKLLIQNQDEMIKTGRLSEPYKGIGDCFTRTIKG</sequence>
<dbReference type="EMBL" id="BQKI01000001">
    <property type="protein sequence ID" value="GJM86652.1"/>
    <property type="molecule type" value="Genomic_DNA"/>
</dbReference>
<keyword evidence="7" id="KW-0677">Repeat</keyword>
<dbReference type="PRINTS" id="PR00926">
    <property type="entry name" value="MITOCARRIER"/>
</dbReference>
<evidence type="ECO:0000256" key="16">
    <source>
        <dbReference type="RuleBase" id="RU000488"/>
    </source>
</evidence>
<comment type="function">
    <text evidence="14">ADP:ATP antiporter that mediates import of ADP into the mitochondrial matrix for ATP synthesis, and export of ATP out to fuel the cell. Cycles between the cytoplasmic-open state (c-state) and the matrix-open state (m-state): operates by the alternating access mechanism with a single substrate-binding site intermittently exposed to either the cytosolic (c-state) or matrix (m-state) side of the inner mitochondrial membrane.</text>
</comment>
<dbReference type="Gene3D" id="1.50.40.10">
    <property type="entry name" value="Mitochondrial carrier domain"/>
    <property type="match status" value="1"/>
</dbReference>
<dbReference type="PRINTS" id="PR00927">
    <property type="entry name" value="ADPTRNSLCASE"/>
</dbReference>
<comment type="subunit">
    <text evidence="3 17">Monomer.</text>
</comment>
<comment type="catalytic activity">
    <reaction evidence="13">
        <text>ADP(in) + ATP(out) = ADP(out) + ATP(in)</text>
        <dbReference type="Rhea" id="RHEA:34999"/>
        <dbReference type="ChEBI" id="CHEBI:30616"/>
        <dbReference type="ChEBI" id="CHEBI:456216"/>
    </reaction>
    <physiologicalReaction direction="left-to-right" evidence="13">
        <dbReference type="Rhea" id="RHEA:35000"/>
    </physiologicalReaction>
</comment>
<evidence type="ECO:0000256" key="17">
    <source>
        <dbReference type="RuleBase" id="RU368008"/>
    </source>
</evidence>
<keyword evidence="8" id="KW-0999">Mitochondrion inner membrane</keyword>
<comment type="similarity">
    <text evidence="2 16">Belongs to the mitochondrial carrier (TC 2.A.29) family.</text>
</comment>
<dbReference type="InterPro" id="IPR002067">
    <property type="entry name" value="MCP"/>
</dbReference>
<keyword evidence="6 15" id="KW-0812">Transmembrane</keyword>
<evidence type="ECO:0000256" key="6">
    <source>
        <dbReference type="ARBA" id="ARBA00022692"/>
    </source>
</evidence>
<evidence type="ECO:0000256" key="1">
    <source>
        <dbReference type="ARBA" id="ARBA00004448"/>
    </source>
</evidence>
<name>A0AAV5BMG4_ELECO</name>
<dbReference type="InterPro" id="IPR002113">
    <property type="entry name" value="ADT_euk_type"/>
</dbReference>
<accession>A0AAV5BMG4</accession>
<keyword evidence="12 15" id="KW-0472">Membrane</keyword>
<comment type="function">
    <text evidence="17">Catalyzes the exchange of ADP and ATP across the membrane.</text>
</comment>
<evidence type="ECO:0000256" key="15">
    <source>
        <dbReference type="PROSITE-ProRule" id="PRU00282"/>
    </source>
</evidence>
<dbReference type="PANTHER" id="PTHR45635:SF47">
    <property type="entry name" value="ADP,ATP CARRIER PROTEIN, MITOCHONDRIAL"/>
    <property type="match status" value="1"/>
</dbReference>
<organism evidence="18 19">
    <name type="scientific">Eleusine coracana subsp. coracana</name>
    <dbReference type="NCBI Taxonomy" id="191504"/>
    <lineage>
        <taxon>Eukaryota</taxon>
        <taxon>Viridiplantae</taxon>
        <taxon>Streptophyta</taxon>
        <taxon>Embryophyta</taxon>
        <taxon>Tracheophyta</taxon>
        <taxon>Spermatophyta</taxon>
        <taxon>Magnoliopsida</taxon>
        <taxon>Liliopsida</taxon>
        <taxon>Poales</taxon>
        <taxon>Poaceae</taxon>
        <taxon>PACMAD clade</taxon>
        <taxon>Chloridoideae</taxon>
        <taxon>Cynodonteae</taxon>
        <taxon>Eleusininae</taxon>
        <taxon>Eleusine</taxon>
    </lineage>
</organism>
<dbReference type="InterPro" id="IPR023395">
    <property type="entry name" value="MCP_dom_sf"/>
</dbReference>